<evidence type="ECO:0000259" key="8">
    <source>
        <dbReference type="Pfam" id="PF14509"/>
    </source>
</evidence>
<dbReference type="EMBL" id="FQXQ01000003">
    <property type="protein sequence ID" value="SHH69629.1"/>
    <property type="molecule type" value="Genomic_DNA"/>
</dbReference>
<dbReference type="PANTHER" id="PTHR35803:SF2">
    <property type="entry name" value="RETAINING ALPHA-GALACTOSIDASE"/>
    <property type="match status" value="1"/>
</dbReference>
<evidence type="ECO:0000256" key="5">
    <source>
        <dbReference type="ARBA" id="ARBA00023295"/>
    </source>
</evidence>
<dbReference type="GO" id="GO:0016798">
    <property type="term" value="F:hydrolase activity, acting on glycosyl bonds"/>
    <property type="evidence" value="ECO:0007669"/>
    <property type="project" value="UniProtKB-KW"/>
</dbReference>
<accession>A0A1M5V313</accession>
<evidence type="ECO:0000313" key="10">
    <source>
        <dbReference type="Proteomes" id="UP000184109"/>
    </source>
</evidence>
<dbReference type="AlphaFoldDB" id="A0A1M5V313"/>
<feature type="domain" description="Glycosyl-hydrolase 97 N-terminal" evidence="7">
    <location>
        <begin position="22"/>
        <end position="280"/>
    </location>
</feature>
<keyword evidence="10" id="KW-1185">Reference proteome</keyword>
<dbReference type="InterPro" id="IPR029483">
    <property type="entry name" value="GH97_C"/>
</dbReference>
<evidence type="ECO:0000313" key="9">
    <source>
        <dbReference type="EMBL" id="SHH69629.1"/>
    </source>
</evidence>
<dbReference type="InterPro" id="IPR013780">
    <property type="entry name" value="Glyco_hydro_b"/>
</dbReference>
<comment type="cofactor">
    <cofactor evidence="1">
        <name>Ca(2+)</name>
        <dbReference type="ChEBI" id="CHEBI:29108"/>
    </cofactor>
</comment>
<dbReference type="Gene3D" id="2.70.98.10">
    <property type="match status" value="1"/>
</dbReference>
<evidence type="ECO:0000256" key="1">
    <source>
        <dbReference type="ARBA" id="ARBA00001913"/>
    </source>
</evidence>
<keyword evidence="3" id="KW-0378">Hydrolase</keyword>
<dbReference type="PANTHER" id="PTHR35803">
    <property type="entry name" value="GLUCAN 1,4-ALPHA-GLUCOSIDASE SUSB-RELATED"/>
    <property type="match status" value="1"/>
</dbReference>
<dbReference type="OrthoDB" id="57532at2"/>
<dbReference type="Gene3D" id="2.60.40.1180">
    <property type="entry name" value="Golgi alpha-mannosidase II"/>
    <property type="match status" value="1"/>
</dbReference>
<keyword evidence="4" id="KW-0106">Calcium</keyword>
<evidence type="ECO:0000259" key="7">
    <source>
        <dbReference type="Pfam" id="PF14508"/>
    </source>
</evidence>
<proteinExistence type="predicted"/>
<dbReference type="InterPro" id="IPR017853">
    <property type="entry name" value="GH"/>
</dbReference>
<dbReference type="InterPro" id="IPR013785">
    <property type="entry name" value="Aldolase_TIM"/>
</dbReference>
<dbReference type="InterPro" id="IPR014718">
    <property type="entry name" value="GH-type_carb-bd"/>
</dbReference>
<dbReference type="GO" id="GO:0030246">
    <property type="term" value="F:carbohydrate binding"/>
    <property type="evidence" value="ECO:0007669"/>
    <property type="project" value="InterPro"/>
</dbReference>
<dbReference type="InterPro" id="IPR052720">
    <property type="entry name" value="Glycosyl_hydrolase_97"/>
</dbReference>
<dbReference type="SUPFAM" id="SSF51445">
    <property type="entry name" value="(Trans)glycosidases"/>
    <property type="match status" value="1"/>
</dbReference>
<dbReference type="Pfam" id="PF14508">
    <property type="entry name" value="GH97_N"/>
    <property type="match status" value="1"/>
</dbReference>
<evidence type="ECO:0000256" key="4">
    <source>
        <dbReference type="ARBA" id="ARBA00022837"/>
    </source>
</evidence>
<feature type="domain" description="Glycosyl-hydrolase 97 C-terminal oligomerisation" evidence="8">
    <location>
        <begin position="549"/>
        <end position="644"/>
    </location>
</feature>
<dbReference type="RefSeq" id="WP_084730216.1">
    <property type="nucleotide sequence ID" value="NZ_BMEN01000003.1"/>
</dbReference>
<dbReference type="InterPro" id="IPR029486">
    <property type="entry name" value="GH97_N"/>
</dbReference>
<dbReference type="Pfam" id="PF14509">
    <property type="entry name" value="GH97_C"/>
    <property type="match status" value="1"/>
</dbReference>
<organism evidence="9 10">
    <name type="scientific">Wenyingzhuangia marina</name>
    <dbReference type="NCBI Taxonomy" id="1195760"/>
    <lineage>
        <taxon>Bacteria</taxon>
        <taxon>Pseudomonadati</taxon>
        <taxon>Bacteroidota</taxon>
        <taxon>Flavobacteriia</taxon>
        <taxon>Flavobacteriales</taxon>
        <taxon>Flavobacteriaceae</taxon>
        <taxon>Wenyingzhuangia</taxon>
    </lineage>
</organism>
<sequence>MIHKLITLFFFCSVFVFGQQTVQSPNGAIVVSVKEKNTLHLTIDYLGVTLVKDVNSDLIIEKKGSLVSASKFKKAKISSENKVIEAIIPTKNKMIQDSYNLLTLNYNHFNFEVRVYNNGIAYRYVTKLGRKDINISNEILDFNMTPEFTCYLPEEKTLISHFENYFKALNPNNISKGTIANLPLLFTKTNTPSISFTESNIYDYPHLFLQKKESGFKSIFPKVVLSTIKGKRDRAEIIGTEANYIAKTSGNRAFPWRVFMISPKDSDIISNNLVYQLANPLKIKNVSWIKPGKVAWDWWNANNIDGVDFESGINTETYKYYIDFASKYGLEYIILDEGWSKTTLNVKESNPNIDIPELVAYGKDKGVDIILWSLWRPLDEEMDTILTIFKNWGVKGVKIDFIQRADQYVVNFYERMAKKAAEYKMLVDYHGAFKPSGLRRAYPNVINYEGVKGLENCKWEDQITSEHELTLPFTRMTAGIMDFTPGGLDNVHKENFAARLDRPMVMGTRAHQLAMYVIYEAPLQMLSDTPSNYYREHETTDFISKIPTVWEKSLVLEAKVSDYIMMARKNGDTWYIGAMNDETPKEFIIDFSFLDTGNYHIRWMRDGVNSDKIARDYSIEEDSINNTSKMNIRLNKSGGWVAIITKSKN</sequence>
<dbReference type="InterPro" id="IPR019563">
    <property type="entry name" value="GH97_catalytic"/>
</dbReference>
<evidence type="ECO:0000256" key="2">
    <source>
        <dbReference type="ARBA" id="ARBA00011245"/>
    </source>
</evidence>
<gene>
    <name evidence="9" type="ORF">SAMN05444281_1464</name>
</gene>
<evidence type="ECO:0000256" key="3">
    <source>
        <dbReference type="ARBA" id="ARBA00022801"/>
    </source>
</evidence>
<dbReference type="STRING" id="1195760.SAMN05444281_1464"/>
<reference evidence="10" key="1">
    <citation type="submission" date="2016-11" db="EMBL/GenBank/DDBJ databases">
        <authorList>
            <person name="Varghese N."/>
            <person name="Submissions S."/>
        </authorList>
    </citation>
    <scope>NUCLEOTIDE SEQUENCE [LARGE SCALE GENOMIC DNA]</scope>
    <source>
        <strain evidence="10">DSM 100572</strain>
    </source>
</reference>
<name>A0A1M5V313_9FLAO</name>
<feature type="domain" description="Glycosyl-hydrolase 97 catalytic" evidence="6">
    <location>
        <begin position="298"/>
        <end position="451"/>
    </location>
</feature>
<dbReference type="Gene3D" id="3.20.20.70">
    <property type="entry name" value="Aldolase class I"/>
    <property type="match status" value="1"/>
</dbReference>
<keyword evidence="5" id="KW-0326">Glycosidase</keyword>
<dbReference type="Pfam" id="PF10566">
    <property type="entry name" value="Glyco_hydro_97"/>
    <property type="match status" value="1"/>
</dbReference>
<protein>
    <submittedName>
        <fullName evidence="9">Alpha-glucosidase</fullName>
    </submittedName>
</protein>
<comment type="subunit">
    <text evidence="2">Monomer.</text>
</comment>
<dbReference type="Proteomes" id="UP000184109">
    <property type="component" value="Unassembled WGS sequence"/>
</dbReference>
<evidence type="ECO:0000259" key="6">
    <source>
        <dbReference type="Pfam" id="PF10566"/>
    </source>
</evidence>